<organism evidence="2 3">
    <name type="scientific">Dethiosulfatarculus sandiegensis</name>
    <dbReference type="NCBI Taxonomy" id="1429043"/>
    <lineage>
        <taxon>Bacteria</taxon>
        <taxon>Pseudomonadati</taxon>
        <taxon>Thermodesulfobacteriota</taxon>
        <taxon>Desulfarculia</taxon>
        <taxon>Desulfarculales</taxon>
        <taxon>Desulfarculaceae</taxon>
        <taxon>Dethiosulfatarculus</taxon>
    </lineage>
</organism>
<evidence type="ECO:0000313" key="3">
    <source>
        <dbReference type="Proteomes" id="UP000032233"/>
    </source>
</evidence>
<dbReference type="AlphaFoldDB" id="A0A0D2JK97"/>
<feature type="chain" id="PRO_5002245446" description="Cache domain-containing protein" evidence="1">
    <location>
        <begin position="37"/>
        <end position="203"/>
    </location>
</feature>
<protein>
    <recommendedName>
        <fullName evidence="4">Cache domain-containing protein</fullName>
    </recommendedName>
</protein>
<dbReference type="RefSeq" id="WP_044346117.1">
    <property type="nucleotide sequence ID" value="NZ_AZAC01000001.1"/>
</dbReference>
<evidence type="ECO:0000256" key="1">
    <source>
        <dbReference type="SAM" id="SignalP"/>
    </source>
</evidence>
<dbReference type="Gene3D" id="3.30.450.20">
    <property type="entry name" value="PAS domain"/>
    <property type="match status" value="1"/>
</dbReference>
<dbReference type="InParanoid" id="A0A0D2JK97"/>
<proteinExistence type="predicted"/>
<dbReference type="Proteomes" id="UP000032233">
    <property type="component" value="Unassembled WGS sequence"/>
</dbReference>
<feature type="signal peptide" evidence="1">
    <location>
        <begin position="1"/>
        <end position="36"/>
    </location>
</feature>
<comment type="caution">
    <text evidence="2">The sequence shown here is derived from an EMBL/GenBank/DDBJ whole genome shotgun (WGS) entry which is preliminary data.</text>
</comment>
<accession>A0A0D2JK97</accession>
<name>A0A0D2JK97_9BACT</name>
<gene>
    <name evidence="2" type="ORF">X474_00705</name>
</gene>
<dbReference type="EMBL" id="AZAC01000001">
    <property type="protein sequence ID" value="KIX16051.1"/>
    <property type="molecule type" value="Genomic_DNA"/>
</dbReference>
<reference evidence="2 3" key="1">
    <citation type="submission" date="2013-11" db="EMBL/GenBank/DDBJ databases">
        <title>Metagenomic analysis of a methanogenic consortium involved in long chain n-alkane degradation.</title>
        <authorList>
            <person name="Davidova I.A."/>
            <person name="Callaghan A.V."/>
            <person name="Wawrik B."/>
            <person name="Pruitt S."/>
            <person name="Marks C."/>
            <person name="Duncan K.E."/>
            <person name="Suflita J.M."/>
        </authorList>
    </citation>
    <scope>NUCLEOTIDE SEQUENCE [LARGE SCALE GENOMIC DNA]</scope>
    <source>
        <strain evidence="2 3">SPR</strain>
    </source>
</reference>
<dbReference type="CDD" id="cd18773">
    <property type="entry name" value="PDC1_HK_sensor"/>
    <property type="match status" value="1"/>
</dbReference>
<evidence type="ECO:0000313" key="2">
    <source>
        <dbReference type="EMBL" id="KIX16051.1"/>
    </source>
</evidence>
<evidence type="ECO:0008006" key="4">
    <source>
        <dbReference type="Google" id="ProtNLM"/>
    </source>
</evidence>
<keyword evidence="1" id="KW-0732">Signal</keyword>
<sequence>MKSDCLHFTGSQNKRLGRYAYKLSLLLFLCLFLATACNSSKPPQDSKTRAFVRHIQNVYQKASEKLASPLADRDRGRVILALADIFRNQAGSEASFQFSLGVVDEKGRVIASRVPSPDEPSGICGKGLNQDYSKYKVFSKALSGGRLSTGRLYIENASFFVVCGPVKEKGKVVGALGIMINVELASERSGVSVEELLEINMNF</sequence>
<dbReference type="STRING" id="1429043.X474_00705"/>
<keyword evidence="3" id="KW-1185">Reference proteome</keyword>